<dbReference type="GO" id="GO:0005829">
    <property type="term" value="C:cytosol"/>
    <property type="evidence" value="ECO:0007669"/>
    <property type="project" value="TreeGrafter"/>
</dbReference>
<dbReference type="RefSeq" id="WP_304419656.1">
    <property type="nucleotide sequence ID" value="NZ_JANCMU010000001.1"/>
</dbReference>
<dbReference type="Gene3D" id="1.10.10.350">
    <property type="match status" value="1"/>
</dbReference>
<evidence type="ECO:0000256" key="2">
    <source>
        <dbReference type="ARBA" id="ARBA00022490"/>
    </source>
</evidence>
<dbReference type="GO" id="GO:0008270">
    <property type="term" value="F:zinc ion binding"/>
    <property type="evidence" value="ECO:0007669"/>
    <property type="project" value="InterPro"/>
</dbReference>
<feature type="short sequence motif" description="'HIGH' region" evidence="8">
    <location>
        <begin position="9"/>
        <end position="19"/>
    </location>
</feature>
<dbReference type="InterPro" id="IPR020058">
    <property type="entry name" value="Glu/Gln-tRNA-synth_Ib_cat-dom"/>
</dbReference>
<dbReference type="FunFam" id="3.40.50.620:FF:000127">
    <property type="entry name" value="Glutamate--tRNA ligase"/>
    <property type="match status" value="1"/>
</dbReference>
<keyword evidence="12" id="KW-1185">Reference proteome</keyword>
<dbReference type="InterPro" id="IPR014729">
    <property type="entry name" value="Rossmann-like_a/b/a_fold"/>
</dbReference>
<dbReference type="CDD" id="cd00808">
    <property type="entry name" value="GluRS_core"/>
    <property type="match status" value="1"/>
</dbReference>
<dbReference type="GO" id="GO:0000049">
    <property type="term" value="F:tRNA binding"/>
    <property type="evidence" value="ECO:0007669"/>
    <property type="project" value="InterPro"/>
</dbReference>
<proteinExistence type="inferred from homology"/>
<dbReference type="Gene3D" id="1.10.1160.10">
    <property type="entry name" value="Glutamyl-trna Synthetase, Domain 2"/>
    <property type="match status" value="1"/>
</dbReference>
<dbReference type="InterPro" id="IPR008925">
    <property type="entry name" value="aa_tRNA-synth_I_cd-bd_sf"/>
</dbReference>
<keyword evidence="6 8" id="KW-0648">Protein biosynthesis</keyword>
<feature type="binding site" evidence="8">
    <location>
        <position position="261"/>
    </location>
    <ligand>
        <name>ATP</name>
        <dbReference type="ChEBI" id="CHEBI:30616"/>
    </ligand>
</feature>
<comment type="catalytic activity">
    <reaction evidence="8">
        <text>tRNA(Glu) + L-glutamate + ATP = L-glutamyl-tRNA(Glu) + AMP + diphosphate</text>
        <dbReference type="Rhea" id="RHEA:23540"/>
        <dbReference type="Rhea" id="RHEA-COMP:9663"/>
        <dbReference type="Rhea" id="RHEA-COMP:9680"/>
        <dbReference type="ChEBI" id="CHEBI:29985"/>
        <dbReference type="ChEBI" id="CHEBI:30616"/>
        <dbReference type="ChEBI" id="CHEBI:33019"/>
        <dbReference type="ChEBI" id="CHEBI:78442"/>
        <dbReference type="ChEBI" id="CHEBI:78520"/>
        <dbReference type="ChEBI" id="CHEBI:456215"/>
        <dbReference type="EC" id="6.1.1.17"/>
    </reaction>
</comment>
<dbReference type="PROSITE" id="PS00178">
    <property type="entry name" value="AA_TRNA_LIGASE_I"/>
    <property type="match status" value="1"/>
</dbReference>
<keyword evidence="3 8" id="KW-0436">Ligase</keyword>
<dbReference type="NCBIfam" id="TIGR00464">
    <property type="entry name" value="gltX_bact"/>
    <property type="match status" value="1"/>
</dbReference>
<evidence type="ECO:0000313" key="12">
    <source>
        <dbReference type="Proteomes" id="UP001152599"/>
    </source>
</evidence>
<dbReference type="Gene3D" id="3.90.800.10">
    <property type="entry name" value="Glutamyl-tRNA Synthetase, Domain 3"/>
    <property type="match status" value="1"/>
</dbReference>
<dbReference type="InterPro" id="IPR004527">
    <property type="entry name" value="Glu-tRNA-ligase_bac/mito"/>
</dbReference>
<dbReference type="AlphaFoldDB" id="A0A9X4MY41"/>
<evidence type="ECO:0000313" key="11">
    <source>
        <dbReference type="EMBL" id="MDG4944912.1"/>
    </source>
</evidence>
<dbReference type="EMBL" id="JANCMU010000001">
    <property type="protein sequence ID" value="MDG4944912.1"/>
    <property type="molecule type" value="Genomic_DNA"/>
</dbReference>
<organism evidence="11 12">
    <name type="scientific">Profundicola chukchiensis</name>
    <dbReference type="NCBI Taxonomy" id="2961959"/>
    <lineage>
        <taxon>Bacteria</taxon>
        <taxon>Pseudomonadati</taxon>
        <taxon>Bacteroidota</taxon>
        <taxon>Flavobacteriia</taxon>
        <taxon>Flavobacteriales</taxon>
        <taxon>Weeksellaceae</taxon>
        <taxon>Profundicola</taxon>
    </lineage>
</organism>
<evidence type="ECO:0000256" key="8">
    <source>
        <dbReference type="HAMAP-Rule" id="MF_00022"/>
    </source>
</evidence>
<dbReference type="SUPFAM" id="SSF52374">
    <property type="entry name" value="Nucleotidylyl transferase"/>
    <property type="match status" value="1"/>
</dbReference>
<dbReference type="PANTHER" id="PTHR43311:SF2">
    <property type="entry name" value="GLUTAMATE--TRNA LIGASE, MITOCHONDRIAL-RELATED"/>
    <property type="match status" value="1"/>
</dbReference>
<feature type="domain" description="Aminoacyl-tRNA synthetase class I anticodon-binding" evidence="10">
    <location>
        <begin position="361"/>
        <end position="495"/>
    </location>
</feature>
<dbReference type="GO" id="GO:0004818">
    <property type="term" value="F:glutamate-tRNA ligase activity"/>
    <property type="evidence" value="ECO:0007669"/>
    <property type="project" value="UniProtKB-UniRule"/>
</dbReference>
<gene>
    <name evidence="8 11" type="primary">gltX</name>
    <name evidence="11" type="ORF">NMK71_00655</name>
</gene>
<evidence type="ECO:0000256" key="7">
    <source>
        <dbReference type="ARBA" id="ARBA00023146"/>
    </source>
</evidence>
<evidence type="ECO:0000259" key="10">
    <source>
        <dbReference type="Pfam" id="PF19269"/>
    </source>
</evidence>
<evidence type="ECO:0000256" key="4">
    <source>
        <dbReference type="ARBA" id="ARBA00022741"/>
    </source>
</evidence>
<dbReference type="InterPro" id="IPR020751">
    <property type="entry name" value="aa-tRNA-synth_I_codon-bd_sub2"/>
</dbReference>
<comment type="subunit">
    <text evidence="8">Monomer.</text>
</comment>
<dbReference type="Pfam" id="PF00749">
    <property type="entry name" value="tRNA-synt_1c"/>
    <property type="match status" value="1"/>
</dbReference>
<comment type="similarity">
    <text evidence="1 8">Belongs to the class-I aminoacyl-tRNA synthetase family. Glutamate--tRNA ligase type 1 subfamily.</text>
</comment>
<comment type="caution">
    <text evidence="8">Lacks conserved residue(s) required for the propagation of feature annotation.</text>
</comment>
<comment type="caution">
    <text evidence="11">The sequence shown here is derived from an EMBL/GenBank/DDBJ whole genome shotgun (WGS) entry which is preliminary data.</text>
</comment>
<dbReference type="EC" id="6.1.1.17" evidence="8"/>
<evidence type="ECO:0000256" key="5">
    <source>
        <dbReference type="ARBA" id="ARBA00022840"/>
    </source>
</evidence>
<dbReference type="GO" id="GO:0005524">
    <property type="term" value="F:ATP binding"/>
    <property type="evidence" value="ECO:0007669"/>
    <property type="project" value="UniProtKB-UniRule"/>
</dbReference>
<dbReference type="InterPro" id="IPR000924">
    <property type="entry name" value="Glu/Gln-tRNA-synth"/>
</dbReference>
<dbReference type="SUPFAM" id="SSF48163">
    <property type="entry name" value="An anticodon-binding domain of class I aminoacyl-tRNA synthetases"/>
    <property type="match status" value="1"/>
</dbReference>
<evidence type="ECO:0000256" key="1">
    <source>
        <dbReference type="ARBA" id="ARBA00007894"/>
    </source>
</evidence>
<dbReference type="InterPro" id="IPR033910">
    <property type="entry name" value="GluRS_core"/>
</dbReference>
<keyword evidence="4 8" id="KW-0547">Nucleotide-binding</keyword>
<dbReference type="GO" id="GO:0006424">
    <property type="term" value="P:glutamyl-tRNA aminoacylation"/>
    <property type="evidence" value="ECO:0007669"/>
    <property type="project" value="UniProtKB-UniRule"/>
</dbReference>
<evidence type="ECO:0000256" key="3">
    <source>
        <dbReference type="ARBA" id="ARBA00022598"/>
    </source>
</evidence>
<dbReference type="InterPro" id="IPR049940">
    <property type="entry name" value="GluQ/Sye"/>
</dbReference>
<dbReference type="Gene3D" id="3.40.50.620">
    <property type="entry name" value="HUPs"/>
    <property type="match status" value="1"/>
</dbReference>
<dbReference type="InterPro" id="IPR020061">
    <property type="entry name" value="Glu_tRNA_lig_a-bdl"/>
</dbReference>
<comment type="subcellular location">
    <subcellularLocation>
        <location evidence="8">Cytoplasm</location>
    </subcellularLocation>
</comment>
<comment type="function">
    <text evidence="8">Catalyzes the attachment of glutamate to tRNA(Glu) in a two-step reaction: glutamate is first activated by ATP to form Glu-AMP and then transferred to the acceptor end of tRNA(Glu).</text>
</comment>
<feature type="domain" description="Glutamyl/glutaminyl-tRNA synthetase class Ib catalytic" evidence="9">
    <location>
        <begin position="3"/>
        <end position="342"/>
    </location>
</feature>
<dbReference type="HAMAP" id="MF_00022">
    <property type="entry name" value="Glu_tRNA_synth_type1"/>
    <property type="match status" value="1"/>
</dbReference>
<accession>A0A9X4MY41</accession>
<evidence type="ECO:0000259" key="9">
    <source>
        <dbReference type="Pfam" id="PF00749"/>
    </source>
</evidence>
<feature type="short sequence motif" description="'KMSKS' region" evidence="8">
    <location>
        <begin position="258"/>
        <end position="262"/>
    </location>
</feature>
<dbReference type="Proteomes" id="UP001152599">
    <property type="component" value="Unassembled WGS sequence"/>
</dbReference>
<keyword evidence="5 8" id="KW-0067">ATP-binding</keyword>
<dbReference type="PRINTS" id="PR00987">
    <property type="entry name" value="TRNASYNTHGLU"/>
</dbReference>
<reference evidence="11" key="1">
    <citation type="submission" date="2022-07" db="EMBL/GenBank/DDBJ databases">
        <title>Description and genome-wide analysis of Profundicola chukchiensis gen. nov., sp. nov., marine bacteria isolated from bottom sediments of the Chukchi Sea.</title>
        <authorList>
            <person name="Romanenko L."/>
            <person name="Otstavnykh N."/>
            <person name="Kurilenko V."/>
            <person name="Eremeev V."/>
            <person name="Velansky P."/>
            <person name="Mikhailov V."/>
            <person name="Isaeva M."/>
        </authorList>
    </citation>
    <scope>NUCLEOTIDE SEQUENCE</scope>
    <source>
        <strain evidence="11">KMM 9713</strain>
    </source>
</reference>
<dbReference type="PANTHER" id="PTHR43311">
    <property type="entry name" value="GLUTAMATE--TRNA LIGASE"/>
    <property type="match status" value="1"/>
</dbReference>
<dbReference type="Pfam" id="PF19269">
    <property type="entry name" value="Anticodon_2"/>
    <property type="match status" value="1"/>
</dbReference>
<keyword evidence="2 8" id="KW-0963">Cytoplasm</keyword>
<sequence>MSVRVRFAPSPTGPLHMGGVRTALFNYLFAKKHKGTFVLRIEDTDQNRYVEGAEEYIKEALEWCGLIPDEGPGYGGDYAPYRQSDRKEIYQKYVQELIDSGNAYYAFDTQEELDKLRSEAESESRTFIYNYTNRLHLRNSLNLSAEETQALLDSDTPHVIRFKIHAGETFRLHDIIRGNISVDTSTLDDKILMKNDGMPTYHLANIVDDHEMAITHVIRGEEWLPSLPLHLLMYDAFDWTPPQFAHLPLILKSEGKGKLSKRDGDKHGFPVFPLEWKTEDGVARGYREDGYFPDAFINMLALLGWNPGTEQEIFSLEELSQAFDLNKVNNSGARFNPDKTTWFNHQYLQQKSDEELTASFQDILKEKGIETNTEFDQKIVSLLKERANFVSDMWTEGEFFYQAPSSYDEKSFKKVWKEDTKDILNKFLSFDIPNYDSAEEIQAKVKDFVKDNEIGFGKIMMPLRVALVGGLHGPDIPVIMSLLGKEEVKNRLDSLISFGENK</sequence>
<evidence type="ECO:0000256" key="6">
    <source>
        <dbReference type="ARBA" id="ARBA00022917"/>
    </source>
</evidence>
<keyword evidence="7 8" id="KW-0030">Aminoacyl-tRNA synthetase</keyword>
<name>A0A9X4MY41_9FLAO</name>
<protein>
    <recommendedName>
        <fullName evidence="8">Glutamate--tRNA ligase</fullName>
        <ecNumber evidence="8">6.1.1.17</ecNumber>
    </recommendedName>
    <alternativeName>
        <fullName evidence="8">Glutamyl-tRNA synthetase</fullName>
        <shortName evidence="8">GluRS</shortName>
    </alternativeName>
</protein>
<dbReference type="InterPro" id="IPR001412">
    <property type="entry name" value="aa-tRNA-synth_I_CS"/>
</dbReference>
<dbReference type="InterPro" id="IPR045462">
    <property type="entry name" value="aa-tRNA-synth_I_cd-bd"/>
</dbReference>